<dbReference type="InterPro" id="IPR053154">
    <property type="entry name" value="c-di-AMP_regulator"/>
</dbReference>
<evidence type="ECO:0000313" key="3">
    <source>
        <dbReference type="Proteomes" id="UP000441585"/>
    </source>
</evidence>
<reference evidence="2 3" key="1">
    <citation type="submission" date="2019-11" db="EMBL/GenBank/DDBJ databases">
        <title>Bacillus idriensis genome.</title>
        <authorList>
            <person name="Konopka E.N."/>
            <person name="Newman J.D."/>
        </authorList>
    </citation>
    <scope>NUCLEOTIDE SEQUENCE [LARGE SCALE GENOMIC DNA]</scope>
    <source>
        <strain evidence="2 3">DSM 19097</strain>
    </source>
</reference>
<dbReference type="EMBL" id="WKKF01000013">
    <property type="protein sequence ID" value="MRX56489.1"/>
    <property type="molecule type" value="Genomic_DNA"/>
</dbReference>
<sequence length="421" mass="46257">MDKMINNHWVMRIIALLMALMLYVSVNIETPAPKKQPGPVTSVFPSAPSESAKDTETIPDVEVKTYLDQENVVVTGVPETADVTLSGPTNSLLKAKQLKDFEIYAELSDLSIGSHRVQLKHKNIADNLEVNLNPSIITVNVEEKVTRDFPVQVDFINKNQIETGYTAQDPIVKPSVVRITGSKTLIDSIALIKSRVNLQNANETIEQESKVTVYDDEGNILPVEVYPSVVDVTVPITSPSKKLPFKLKNEGELGEGLSISNIEAVPNEVTIYGPMDVIDPLEFIDGVTVDLSKIKDDTVLDVDIPVPDGVTKVSPEKIQIKVDVEKEEEKVLENLPVNIRGLGDGKIIQFLEPESEELDLSVVGAPSVLTNIKPSDLELFVNVTDLSDGEHDVKVEVNGPQDIKWTLPEDEVKVKISSKQS</sequence>
<dbReference type="Pfam" id="PF07949">
    <property type="entry name" value="YbbR"/>
    <property type="match status" value="3"/>
</dbReference>
<dbReference type="AlphaFoldDB" id="A0A6I2MFC0"/>
<dbReference type="PANTHER" id="PTHR37804:SF1">
    <property type="entry name" value="CDAA REGULATORY PROTEIN CDAR"/>
    <property type="match status" value="1"/>
</dbReference>
<accession>A0A6I2MFC0</accession>
<comment type="caution">
    <text evidence="2">The sequence shown here is derived from an EMBL/GenBank/DDBJ whole genome shotgun (WGS) entry which is preliminary data.</text>
</comment>
<organism evidence="2 3">
    <name type="scientific">Metabacillus idriensis</name>
    <dbReference type="NCBI Taxonomy" id="324768"/>
    <lineage>
        <taxon>Bacteria</taxon>
        <taxon>Bacillati</taxon>
        <taxon>Bacillota</taxon>
        <taxon>Bacilli</taxon>
        <taxon>Bacillales</taxon>
        <taxon>Bacillaceae</taxon>
        <taxon>Metabacillus</taxon>
    </lineage>
</organism>
<dbReference type="PANTHER" id="PTHR37804">
    <property type="entry name" value="CDAA REGULATORY PROTEIN CDAR"/>
    <property type="match status" value="1"/>
</dbReference>
<proteinExistence type="predicted"/>
<protein>
    <submittedName>
        <fullName evidence="2">YbbR-like domain-containing protein</fullName>
    </submittedName>
</protein>
<dbReference type="RefSeq" id="WP_154319507.1">
    <property type="nucleotide sequence ID" value="NZ_CAJGAA010000011.1"/>
</dbReference>
<evidence type="ECO:0000313" key="2">
    <source>
        <dbReference type="EMBL" id="MRX56489.1"/>
    </source>
</evidence>
<dbReference type="Gene3D" id="2.170.120.30">
    <property type="match status" value="2"/>
</dbReference>
<name>A0A6I2MFC0_9BACI</name>
<evidence type="ECO:0000256" key="1">
    <source>
        <dbReference type="SAM" id="MobiDB-lite"/>
    </source>
</evidence>
<dbReference type="InterPro" id="IPR012505">
    <property type="entry name" value="YbbR"/>
</dbReference>
<dbReference type="Proteomes" id="UP000441585">
    <property type="component" value="Unassembled WGS sequence"/>
</dbReference>
<gene>
    <name evidence="2" type="ORF">GJU41_21305</name>
</gene>
<dbReference type="Gene3D" id="2.170.120.40">
    <property type="entry name" value="YbbR-like domain"/>
    <property type="match status" value="2"/>
</dbReference>
<feature type="region of interest" description="Disordered" evidence="1">
    <location>
        <begin position="33"/>
        <end position="56"/>
    </location>
</feature>
<keyword evidence="3" id="KW-1185">Reference proteome</keyword>